<dbReference type="InterPro" id="IPR020549">
    <property type="entry name" value="YbeY_CS"/>
</dbReference>
<evidence type="ECO:0000256" key="7">
    <source>
        <dbReference type="ARBA" id="ARBA00022833"/>
    </source>
</evidence>
<dbReference type="GO" id="GO:0008270">
    <property type="term" value="F:zinc ion binding"/>
    <property type="evidence" value="ECO:0007669"/>
    <property type="project" value="UniProtKB-UniRule"/>
</dbReference>
<dbReference type="Pfam" id="PF02130">
    <property type="entry name" value="YbeY"/>
    <property type="match status" value="1"/>
</dbReference>
<comment type="cofactor">
    <cofactor evidence="8">
        <name>Zn(2+)</name>
        <dbReference type="ChEBI" id="CHEBI:29105"/>
    </cofactor>
    <text evidence="8">Binds 1 zinc ion.</text>
</comment>
<organism evidence="9 10">
    <name type="scientific">OM182 bacterium</name>
    <dbReference type="NCBI Taxonomy" id="2510334"/>
    <lineage>
        <taxon>Bacteria</taxon>
        <taxon>Pseudomonadati</taxon>
        <taxon>Pseudomonadota</taxon>
        <taxon>Gammaproteobacteria</taxon>
        <taxon>OMG group</taxon>
        <taxon>OM182 clade</taxon>
    </lineage>
</organism>
<dbReference type="EC" id="3.1.-.-" evidence="8"/>
<evidence type="ECO:0000256" key="2">
    <source>
        <dbReference type="ARBA" id="ARBA00022517"/>
    </source>
</evidence>
<evidence type="ECO:0000256" key="4">
    <source>
        <dbReference type="ARBA" id="ARBA00022723"/>
    </source>
</evidence>
<dbReference type="HAMAP" id="MF_00009">
    <property type="entry name" value="Endoribonucl_YbeY"/>
    <property type="match status" value="1"/>
</dbReference>
<feature type="binding site" evidence="8">
    <location>
        <position position="129"/>
    </location>
    <ligand>
        <name>Zn(2+)</name>
        <dbReference type="ChEBI" id="CHEBI:29105"/>
        <note>catalytic</note>
    </ligand>
</feature>
<dbReference type="GO" id="GO:0004521">
    <property type="term" value="F:RNA endonuclease activity"/>
    <property type="evidence" value="ECO:0007669"/>
    <property type="project" value="UniProtKB-UniRule"/>
</dbReference>
<proteinExistence type="inferred from homology"/>
<keyword evidence="8" id="KW-0963">Cytoplasm</keyword>
<dbReference type="GO" id="GO:0005737">
    <property type="term" value="C:cytoplasm"/>
    <property type="evidence" value="ECO:0007669"/>
    <property type="project" value="UniProtKB-SubCell"/>
</dbReference>
<evidence type="ECO:0000313" key="9">
    <source>
        <dbReference type="EMBL" id="RZO76847.1"/>
    </source>
</evidence>
<dbReference type="PANTHER" id="PTHR46986:SF1">
    <property type="entry name" value="ENDORIBONUCLEASE YBEY, CHLOROPLASTIC"/>
    <property type="match status" value="1"/>
</dbReference>
<evidence type="ECO:0000256" key="6">
    <source>
        <dbReference type="ARBA" id="ARBA00022801"/>
    </source>
</evidence>
<evidence type="ECO:0000256" key="8">
    <source>
        <dbReference type="HAMAP-Rule" id="MF_00009"/>
    </source>
</evidence>
<comment type="caution">
    <text evidence="9">The sequence shown here is derived from an EMBL/GenBank/DDBJ whole genome shotgun (WGS) entry which is preliminary data.</text>
</comment>
<dbReference type="InterPro" id="IPR002036">
    <property type="entry name" value="YbeY"/>
</dbReference>
<dbReference type="NCBIfam" id="TIGR00043">
    <property type="entry name" value="rRNA maturation RNase YbeY"/>
    <property type="match status" value="1"/>
</dbReference>
<evidence type="ECO:0000256" key="1">
    <source>
        <dbReference type="ARBA" id="ARBA00010875"/>
    </source>
</evidence>
<dbReference type="Gene3D" id="3.40.390.30">
    <property type="entry name" value="Metalloproteases ('zincins'), catalytic domain"/>
    <property type="match status" value="1"/>
</dbReference>
<protein>
    <recommendedName>
        <fullName evidence="8">Endoribonuclease YbeY</fullName>
        <ecNumber evidence="8">3.1.-.-</ecNumber>
    </recommendedName>
</protein>
<reference evidence="9 10" key="1">
    <citation type="submission" date="2019-02" db="EMBL/GenBank/DDBJ databases">
        <title>Prokaryotic population dynamics and viral predation in marine succession experiment using metagenomics: the confinement effect.</title>
        <authorList>
            <person name="Haro-Moreno J.M."/>
            <person name="Rodriguez-Valera F."/>
            <person name="Lopez-Perez M."/>
        </authorList>
    </citation>
    <scope>NUCLEOTIDE SEQUENCE [LARGE SCALE GENOMIC DNA]</scope>
    <source>
        <strain evidence="9">MED-G157</strain>
    </source>
</reference>
<dbReference type="SUPFAM" id="SSF55486">
    <property type="entry name" value="Metalloproteases ('zincins'), catalytic domain"/>
    <property type="match status" value="1"/>
</dbReference>
<gene>
    <name evidence="8 9" type="primary">ybeY</name>
    <name evidence="9" type="ORF">EVA68_03110</name>
</gene>
<comment type="function">
    <text evidence="8">Single strand-specific metallo-endoribonuclease involved in late-stage 70S ribosome quality control and in maturation of the 3' terminus of the 16S rRNA.</text>
</comment>
<dbReference type="EMBL" id="SHAG01000007">
    <property type="protein sequence ID" value="RZO76847.1"/>
    <property type="molecule type" value="Genomic_DNA"/>
</dbReference>
<keyword evidence="2 8" id="KW-0690">Ribosome biogenesis</keyword>
<keyword evidence="3 8" id="KW-0540">Nuclease</keyword>
<comment type="similarity">
    <text evidence="1 8">Belongs to the endoribonuclease YbeY family.</text>
</comment>
<keyword evidence="5 8" id="KW-0255">Endonuclease</keyword>
<dbReference type="GO" id="GO:0004222">
    <property type="term" value="F:metalloendopeptidase activity"/>
    <property type="evidence" value="ECO:0007669"/>
    <property type="project" value="InterPro"/>
</dbReference>
<keyword evidence="8" id="KW-0698">rRNA processing</keyword>
<evidence type="ECO:0000313" key="10">
    <source>
        <dbReference type="Proteomes" id="UP000316199"/>
    </source>
</evidence>
<keyword evidence="7 8" id="KW-0862">Zinc</keyword>
<accession>A0A520S303</accession>
<feature type="binding site" evidence="8">
    <location>
        <position position="135"/>
    </location>
    <ligand>
        <name>Zn(2+)</name>
        <dbReference type="ChEBI" id="CHEBI:29105"/>
        <note>catalytic</note>
    </ligand>
</feature>
<dbReference type="Proteomes" id="UP000316199">
    <property type="component" value="Unassembled WGS sequence"/>
</dbReference>
<sequence>MSLPDSKHNGHRSITVDLQWERDCSDWKINDSDVLAWVSACADEVGITDFELAVRVVDSREMVDLNSKYGGREYETNVLAFENDEIDESGMRLLGDIVICAPVLLQESSQQGKEKAAHFAHMLIHGILHLVGYDHLYDKEAEEMEIIEIKILSTLGWTNPYIEKRHND</sequence>
<evidence type="ECO:0000256" key="3">
    <source>
        <dbReference type="ARBA" id="ARBA00022722"/>
    </source>
</evidence>
<feature type="binding site" evidence="8">
    <location>
        <position position="125"/>
    </location>
    <ligand>
        <name>Zn(2+)</name>
        <dbReference type="ChEBI" id="CHEBI:29105"/>
        <note>catalytic</note>
    </ligand>
</feature>
<dbReference type="AlphaFoldDB" id="A0A520S303"/>
<dbReference type="PANTHER" id="PTHR46986">
    <property type="entry name" value="ENDORIBONUCLEASE YBEY, CHLOROPLASTIC"/>
    <property type="match status" value="1"/>
</dbReference>
<keyword evidence="6 8" id="KW-0378">Hydrolase</keyword>
<evidence type="ECO:0000256" key="5">
    <source>
        <dbReference type="ARBA" id="ARBA00022759"/>
    </source>
</evidence>
<comment type="subcellular location">
    <subcellularLocation>
        <location evidence="8">Cytoplasm</location>
    </subcellularLocation>
</comment>
<keyword evidence="4 8" id="KW-0479">Metal-binding</keyword>
<dbReference type="InterPro" id="IPR023091">
    <property type="entry name" value="MetalPrtase_cat_dom_sf_prd"/>
</dbReference>
<dbReference type="GO" id="GO:0006364">
    <property type="term" value="P:rRNA processing"/>
    <property type="evidence" value="ECO:0007669"/>
    <property type="project" value="UniProtKB-UniRule"/>
</dbReference>
<dbReference type="PROSITE" id="PS01306">
    <property type="entry name" value="UPF0054"/>
    <property type="match status" value="1"/>
</dbReference>
<name>A0A520S303_9GAMM</name>